<keyword evidence="4 6" id="KW-1133">Transmembrane helix</keyword>
<organism evidence="8 9">
    <name type="scientific">Anopheles maculatus</name>
    <dbReference type="NCBI Taxonomy" id="74869"/>
    <lineage>
        <taxon>Eukaryota</taxon>
        <taxon>Metazoa</taxon>
        <taxon>Ecdysozoa</taxon>
        <taxon>Arthropoda</taxon>
        <taxon>Hexapoda</taxon>
        <taxon>Insecta</taxon>
        <taxon>Pterygota</taxon>
        <taxon>Neoptera</taxon>
        <taxon>Endopterygota</taxon>
        <taxon>Diptera</taxon>
        <taxon>Nematocera</taxon>
        <taxon>Culicoidea</taxon>
        <taxon>Culicidae</taxon>
        <taxon>Anophelinae</taxon>
        <taxon>Anopheles</taxon>
        <taxon>Anopheles maculatus group</taxon>
    </lineage>
</organism>
<evidence type="ECO:0000256" key="4">
    <source>
        <dbReference type="ARBA" id="ARBA00022989"/>
    </source>
</evidence>
<evidence type="ECO:0000256" key="1">
    <source>
        <dbReference type="ARBA" id="ARBA00004141"/>
    </source>
</evidence>
<reference evidence="9" key="1">
    <citation type="submission" date="2013-09" db="EMBL/GenBank/DDBJ databases">
        <title>The Genome Sequence of Anopheles maculatus species B.</title>
        <authorList>
            <consortium name="The Broad Institute Genomics Platform"/>
            <person name="Neafsey D.E."/>
            <person name="Besansky N."/>
            <person name="Howell P."/>
            <person name="Walton C."/>
            <person name="Young S.K."/>
            <person name="Zeng Q."/>
            <person name="Gargeya S."/>
            <person name="Fitzgerald M."/>
            <person name="Haas B."/>
            <person name="Abouelleil A."/>
            <person name="Allen A.W."/>
            <person name="Alvarado L."/>
            <person name="Arachchi H.M."/>
            <person name="Berlin A.M."/>
            <person name="Chapman S.B."/>
            <person name="Gainer-Dewar J."/>
            <person name="Goldberg J."/>
            <person name="Griggs A."/>
            <person name="Gujja S."/>
            <person name="Hansen M."/>
            <person name="Howarth C."/>
            <person name="Imamovic A."/>
            <person name="Ireland A."/>
            <person name="Larimer J."/>
            <person name="McCowan C."/>
            <person name="Murphy C."/>
            <person name="Pearson M."/>
            <person name="Poon T.W."/>
            <person name="Priest M."/>
            <person name="Roberts A."/>
            <person name="Saif S."/>
            <person name="Shea T."/>
            <person name="Sisk P."/>
            <person name="Sykes S."/>
            <person name="Wortman J."/>
            <person name="Nusbaum C."/>
            <person name="Birren B."/>
        </authorList>
    </citation>
    <scope>NUCLEOTIDE SEQUENCE [LARGE SCALE GENOMIC DNA]</scope>
    <source>
        <strain evidence="9">maculatus3</strain>
    </source>
</reference>
<accession>A0A182SIE1</accession>
<dbReference type="PANTHER" id="PTHR12308:SF84">
    <property type="entry name" value="ANOCTAMIN"/>
    <property type="match status" value="1"/>
</dbReference>
<sequence length="162" mass="18519">FNTSDYKEEWGTKTESDPDTCQYRGYRNGPDADEQYGLSPHYWHVFAARLAFVVIFEHIVFVLTGIMQFIIPDIPIEVKTQMQREQLLAKEAKYQHGLKKSRETDYEEILHTLREQSNNSRQAGAVPIVEIAAQSMPVDHSLKSTAPSTVSPDVRCSFANIR</sequence>
<dbReference type="InterPro" id="IPR007632">
    <property type="entry name" value="Anoctamin"/>
</dbReference>
<keyword evidence="5 6" id="KW-0472">Membrane</keyword>
<dbReference type="Proteomes" id="UP000075901">
    <property type="component" value="Unassembled WGS sequence"/>
</dbReference>
<keyword evidence="9" id="KW-1185">Reference proteome</keyword>
<evidence type="ECO:0000256" key="3">
    <source>
        <dbReference type="ARBA" id="ARBA00022692"/>
    </source>
</evidence>
<evidence type="ECO:0000256" key="5">
    <source>
        <dbReference type="ARBA" id="ARBA00023136"/>
    </source>
</evidence>
<evidence type="ECO:0000259" key="7">
    <source>
        <dbReference type="Pfam" id="PF04547"/>
    </source>
</evidence>
<dbReference type="InterPro" id="IPR049452">
    <property type="entry name" value="Anoctamin_TM"/>
</dbReference>
<dbReference type="PANTHER" id="PTHR12308">
    <property type="entry name" value="ANOCTAMIN"/>
    <property type="match status" value="1"/>
</dbReference>
<reference evidence="8" key="2">
    <citation type="submission" date="2020-05" db="UniProtKB">
        <authorList>
            <consortium name="EnsemblMetazoa"/>
        </authorList>
    </citation>
    <scope>IDENTIFICATION</scope>
    <source>
        <strain evidence="8">maculatus3</strain>
    </source>
</reference>
<keyword evidence="3 6" id="KW-0812">Transmembrane</keyword>
<dbReference type="EnsemblMetazoa" id="AMAM007410-RA">
    <property type="protein sequence ID" value="AMAM007410-PA"/>
    <property type="gene ID" value="AMAM007410"/>
</dbReference>
<comment type="subcellular location">
    <subcellularLocation>
        <location evidence="1 6">Membrane</location>
        <topology evidence="1 6">Multi-pass membrane protein</topology>
    </subcellularLocation>
</comment>
<protein>
    <recommendedName>
        <fullName evidence="6">Anoctamin</fullName>
    </recommendedName>
</protein>
<evidence type="ECO:0000313" key="9">
    <source>
        <dbReference type="Proteomes" id="UP000075901"/>
    </source>
</evidence>
<evidence type="ECO:0000313" key="8">
    <source>
        <dbReference type="EnsemblMetazoa" id="AMAM007410-PA"/>
    </source>
</evidence>
<name>A0A182SIE1_9DIPT</name>
<dbReference type="GO" id="GO:0005886">
    <property type="term" value="C:plasma membrane"/>
    <property type="evidence" value="ECO:0007669"/>
    <property type="project" value="TreeGrafter"/>
</dbReference>
<evidence type="ECO:0000256" key="2">
    <source>
        <dbReference type="ARBA" id="ARBA00009671"/>
    </source>
</evidence>
<comment type="caution">
    <text evidence="6">Lacks conserved residue(s) required for the propagation of feature annotation.</text>
</comment>
<dbReference type="GO" id="GO:0005254">
    <property type="term" value="F:chloride channel activity"/>
    <property type="evidence" value="ECO:0007669"/>
    <property type="project" value="TreeGrafter"/>
</dbReference>
<dbReference type="AlphaFoldDB" id="A0A182SIE1"/>
<proteinExistence type="inferred from homology"/>
<dbReference type="Pfam" id="PF04547">
    <property type="entry name" value="Anoctamin"/>
    <property type="match status" value="1"/>
</dbReference>
<dbReference type="VEuPathDB" id="VectorBase:AMAM007410"/>
<comment type="similarity">
    <text evidence="2 6">Belongs to the anoctamin family.</text>
</comment>
<evidence type="ECO:0000256" key="6">
    <source>
        <dbReference type="RuleBase" id="RU280814"/>
    </source>
</evidence>
<feature type="transmembrane region" description="Helical" evidence="6">
    <location>
        <begin position="46"/>
        <end position="71"/>
    </location>
</feature>
<feature type="domain" description="Anoctamin transmembrane" evidence="7">
    <location>
        <begin position="38"/>
        <end position="85"/>
    </location>
</feature>